<keyword evidence="1" id="KW-0175">Coiled coil</keyword>
<evidence type="ECO:0000313" key="4">
    <source>
        <dbReference type="EMBL" id="KIW33228.1"/>
    </source>
</evidence>
<evidence type="ECO:0000256" key="3">
    <source>
        <dbReference type="SAM" id="Phobius"/>
    </source>
</evidence>
<dbReference type="EMBL" id="KN847040">
    <property type="protein sequence ID" value="KIW33228.1"/>
    <property type="molecule type" value="Genomic_DNA"/>
</dbReference>
<gene>
    <name evidence="4" type="ORF">PV07_00095</name>
</gene>
<accession>A0A0D2CPR3</accession>
<feature type="region of interest" description="Disordered" evidence="2">
    <location>
        <begin position="354"/>
        <end position="392"/>
    </location>
</feature>
<feature type="compositionally biased region" description="Acidic residues" evidence="2">
    <location>
        <begin position="68"/>
        <end position="81"/>
    </location>
</feature>
<evidence type="ECO:0000256" key="2">
    <source>
        <dbReference type="SAM" id="MobiDB-lite"/>
    </source>
</evidence>
<feature type="region of interest" description="Disordered" evidence="2">
    <location>
        <begin position="662"/>
        <end position="689"/>
    </location>
</feature>
<feature type="region of interest" description="Disordered" evidence="2">
    <location>
        <begin position="1613"/>
        <end position="1682"/>
    </location>
</feature>
<feature type="region of interest" description="Disordered" evidence="2">
    <location>
        <begin position="941"/>
        <end position="962"/>
    </location>
</feature>
<feature type="region of interest" description="Disordered" evidence="2">
    <location>
        <begin position="60"/>
        <end position="96"/>
    </location>
</feature>
<sequence length="1682" mass="192333">MSVSTHARYLRSPTLHKLLSVTSCQPQVQFESVASSSLQIPIFCLRRLRFWKSVSEQGGLEHSMDAPGEAEAEVDQAEADQAEAGQASNTSTQTERNDAATTFLNFKLSDKELLSAPKGGRVKAEIALGDEGTIAYISEYGELVMMMKYLGVGATGMVTAASMTTEVNLAMELDEQLETPGTGIGLRLYDWSSFENLQVQFVHDRWPRISFTLPDVANVTIQLVVKDGCVFQQYIVDSISDGSQKLLFRVNTDIGLWPTRFWEQEYDVYDIKATKLHRDQTDLSAQLRVVPKPAEDCHTEPPKVSELMLSFALFEDGKAVGLAYDDDVDPYDYVLKLEKYQKRELMAKYQLGATGLTGSEPEPATPNEPESVVSAERDLAGSNEPKPAGSNELGQSIQQYVDICAFLTEEGRKYGAWKAWNSQERSHFVFRRNLEHILTVCAIPLLGADKEPTPIAVTDGEMLDLNILKSHPYRFLLRMYEILNVDVEDKIADQTLKANLKRRIKHACVGILTWKYGYAKLSNDTGWYEHYQINGDPMNEDSTQALAQAELVEILHEFIVVFPEEEALVLDMLQEEYIALWLKALLRQQHSASKLWATKEIEQTIDWYDYDHDDNNKIQLSHFKLVDLVKLWRSLRFLQKIYERRERDITTIQSTKNKSSAKAIVGTAVKSNPRKDGDGNRSEPKDMIAARDPLEELNRKMNEKEQDRRRNKINSYLRELDPAGIRSKIIKAFTFSDTKGDFKTSRIAVCRCARHSSPRTSFHQLDYRLLEAVDWGFFDDEPEGLLPAWSETLRAQDRSDKDWDNSLRYATAIYRAVQEQPVKKDDYAFVEKQDGQSKPLSRREQSSTNPPHGSNSPRTVSNSKEAKGRPLRGQNFRDTLLGSVFSNGLFAHEIDISKKPVRIMWFAAAGRRYAAAHLLLESDFRDILPRRERLIMTRSDMVEDDKQKEDNGGQSTATQELDEEMRKELRKIRKAKDGKVPKVSQAGEKRIEEYHEPEWLYNELPCFSKYTEMEASDSELPESEPKLPNVIRKKLRQLKTLLDSETMVNSDRELLHGPLKPRLNYAPLKALIIDVRRSTAWKSEPKPRELWGMDEMFNADELNAFLKKQRTRAEAKKRLIMLHSATIGSAWVLYKRCPSSERNLMAHFLRRHANFSNLTSKRTSRLANVWTTELHISFYEPYVQTADSLDASERALFVELKPELELKSSSRVSAFVKATVGFRIVGDMYDRSWTCWILAATPESIRRASAFTEEFKDDSGDEELTGSNHRQSWLPWIWTSNDGFHQQRRVLEILLFVKIAKEAFTSTNAILEDVDKYLRDEVNRFPPGSTNSSFILASQRNLEIYSQVIRVLKALQLNAEAVNKTVRDWQAESSEALEKPRWSRSDEAKYGIKLSHVLQRSRRIRQDLEEQEEKIKNKILEVQRSNETTVSELSVNLTIVQSRTDENVRLFTYATVIFLPLGFSSSLFSMGGSPAHETIQKFSVTAIVVLVLTGLLLLNVKSLVWGFRKVGDSFIRNTHSKMMMKSTHGFWHEKANALKGQQLRNAGILRSQSSDSLPKERILVREKLPPSKLWYIWFWIWFCCTPFFVPFILLRHALVSLKTKIERWNVRKEEGNPAENSEENGTDAEDRDRAPGYRFGRWKLGGKSSKSRVMIETRSNSSSAAQSGDGEENDIEAQTPRA</sequence>
<feature type="coiled-coil region" evidence="1">
    <location>
        <begin position="1352"/>
        <end position="1428"/>
    </location>
</feature>
<dbReference type="Proteomes" id="UP000054466">
    <property type="component" value="Unassembled WGS sequence"/>
</dbReference>
<organism evidence="4 5">
    <name type="scientific">Cladophialophora immunda</name>
    <dbReference type="NCBI Taxonomy" id="569365"/>
    <lineage>
        <taxon>Eukaryota</taxon>
        <taxon>Fungi</taxon>
        <taxon>Dikarya</taxon>
        <taxon>Ascomycota</taxon>
        <taxon>Pezizomycotina</taxon>
        <taxon>Eurotiomycetes</taxon>
        <taxon>Chaetothyriomycetidae</taxon>
        <taxon>Chaetothyriales</taxon>
        <taxon>Herpotrichiellaceae</taxon>
        <taxon>Cladophialophora</taxon>
    </lineage>
</organism>
<evidence type="ECO:0000256" key="1">
    <source>
        <dbReference type="SAM" id="Coils"/>
    </source>
</evidence>
<feature type="compositionally biased region" description="Basic and acidic residues" evidence="2">
    <location>
        <begin position="941"/>
        <end position="951"/>
    </location>
</feature>
<name>A0A0D2CPR3_9EURO</name>
<dbReference type="RefSeq" id="XP_016253444.1">
    <property type="nucleotide sequence ID" value="XM_016386516.1"/>
</dbReference>
<keyword evidence="5" id="KW-1185">Reference proteome</keyword>
<feature type="compositionally biased region" description="Polar residues" evidence="2">
    <location>
        <begin position="846"/>
        <end position="863"/>
    </location>
</feature>
<feature type="transmembrane region" description="Helical" evidence="3">
    <location>
        <begin position="1450"/>
        <end position="1470"/>
    </location>
</feature>
<dbReference type="OrthoDB" id="5361176at2759"/>
<dbReference type="Gene3D" id="1.20.58.340">
    <property type="entry name" value="Magnesium transport protein CorA, transmembrane region"/>
    <property type="match status" value="1"/>
</dbReference>
<feature type="compositionally biased region" description="Polar residues" evidence="2">
    <location>
        <begin position="1657"/>
        <end position="1666"/>
    </location>
</feature>
<dbReference type="GeneID" id="27339289"/>
<proteinExistence type="predicted"/>
<keyword evidence="3" id="KW-0812">Transmembrane</keyword>
<feature type="compositionally biased region" description="Basic and acidic residues" evidence="2">
    <location>
        <begin position="673"/>
        <end position="689"/>
    </location>
</feature>
<feature type="transmembrane region" description="Helical" evidence="3">
    <location>
        <begin position="1574"/>
        <end position="1594"/>
    </location>
</feature>
<feature type="transmembrane region" description="Helical" evidence="3">
    <location>
        <begin position="1482"/>
        <end position="1500"/>
    </location>
</feature>
<feature type="compositionally biased region" description="Basic and acidic residues" evidence="2">
    <location>
        <begin position="833"/>
        <end position="845"/>
    </location>
</feature>
<feature type="region of interest" description="Disordered" evidence="2">
    <location>
        <begin position="833"/>
        <end position="873"/>
    </location>
</feature>
<reference evidence="4 5" key="1">
    <citation type="submission" date="2015-01" db="EMBL/GenBank/DDBJ databases">
        <title>The Genome Sequence of Cladophialophora immunda CBS83496.</title>
        <authorList>
            <consortium name="The Broad Institute Genomics Platform"/>
            <person name="Cuomo C."/>
            <person name="de Hoog S."/>
            <person name="Gorbushina A."/>
            <person name="Stielow B."/>
            <person name="Teixiera M."/>
            <person name="Abouelleil A."/>
            <person name="Chapman S.B."/>
            <person name="Priest M."/>
            <person name="Young S.K."/>
            <person name="Wortman J."/>
            <person name="Nusbaum C."/>
            <person name="Birren B."/>
        </authorList>
    </citation>
    <scope>NUCLEOTIDE SEQUENCE [LARGE SCALE GENOMIC DNA]</scope>
    <source>
        <strain evidence="4 5">CBS 83496</strain>
    </source>
</reference>
<dbReference type="VEuPathDB" id="FungiDB:PV07_00095"/>
<keyword evidence="3" id="KW-0472">Membrane</keyword>
<dbReference type="HOGENOM" id="CLU_244646_0_0_1"/>
<keyword evidence="3" id="KW-1133">Transmembrane helix</keyword>
<protein>
    <submittedName>
        <fullName evidence="4">Uncharacterized protein</fullName>
    </submittedName>
</protein>
<dbReference type="STRING" id="569365.A0A0D2CPR3"/>
<evidence type="ECO:0000313" key="5">
    <source>
        <dbReference type="Proteomes" id="UP000054466"/>
    </source>
</evidence>